<dbReference type="EMBL" id="PXWF02000241">
    <property type="protein sequence ID" value="PWF46735.1"/>
    <property type="molecule type" value="Genomic_DNA"/>
</dbReference>
<reference evidence="1 2" key="1">
    <citation type="submission" date="2018-04" db="EMBL/GenBank/DDBJ databases">
        <title>Massilia violaceinigra sp. nov., a novel purple-pigmented bacterium isolated from Tianshan glacier, Xinjiang, China.</title>
        <authorList>
            <person name="Wang H."/>
        </authorList>
    </citation>
    <scope>NUCLEOTIDE SEQUENCE [LARGE SCALE GENOMIC DNA]</scope>
    <source>
        <strain evidence="1 2">B448-2</strain>
    </source>
</reference>
<protein>
    <recommendedName>
        <fullName evidence="3">Lipoprotein</fullName>
    </recommendedName>
</protein>
<evidence type="ECO:0000313" key="2">
    <source>
        <dbReference type="Proteomes" id="UP000241421"/>
    </source>
</evidence>
<name>A0A2U2HIV3_9BURK</name>
<evidence type="ECO:0000313" key="1">
    <source>
        <dbReference type="EMBL" id="PWF46735.1"/>
    </source>
</evidence>
<dbReference type="AlphaFoldDB" id="A0A2U2HIV3"/>
<comment type="caution">
    <text evidence="1">The sequence shown here is derived from an EMBL/GenBank/DDBJ whole genome shotgun (WGS) entry which is preliminary data.</text>
</comment>
<gene>
    <name evidence="1" type="ORF">C7C56_015590</name>
</gene>
<sequence>MRMILAPLVAIFTLAGCGGGGTENVKMFKYRGSVQCSGGGMTLEAMTRQLTDANIQVLSASCGSDGKSDAFAALCGAPDDQIGIFEIPAAQVQAASAISFAPLSNLPKAFVRACPA</sequence>
<organism evidence="1 2">
    <name type="scientific">Massilia glaciei</name>
    <dbReference type="NCBI Taxonomy" id="1524097"/>
    <lineage>
        <taxon>Bacteria</taxon>
        <taxon>Pseudomonadati</taxon>
        <taxon>Pseudomonadota</taxon>
        <taxon>Betaproteobacteria</taxon>
        <taxon>Burkholderiales</taxon>
        <taxon>Oxalobacteraceae</taxon>
        <taxon>Telluria group</taxon>
        <taxon>Massilia</taxon>
    </lineage>
</organism>
<dbReference type="RefSeq" id="WP_106758292.1">
    <property type="nucleotide sequence ID" value="NZ_PXWF02000241.1"/>
</dbReference>
<keyword evidence="2" id="KW-1185">Reference proteome</keyword>
<dbReference type="PROSITE" id="PS51257">
    <property type="entry name" value="PROKAR_LIPOPROTEIN"/>
    <property type="match status" value="1"/>
</dbReference>
<dbReference type="OrthoDB" id="6695641at2"/>
<dbReference type="Proteomes" id="UP000241421">
    <property type="component" value="Unassembled WGS sequence"/>
</dbReference>
<evidence type="ECO:0008006" key="3">
    <source>
        <dbReference type="Google" id="ProtNLM"/>
    </source>
</evidence>
<proteinExistence type="predicted"/>
<accession>A0A2U2HIV3</accession>